<dbReference type="AlphaFoldDB" id="A0A6P1UWE2"/>
<dbReference type="InterPro" id="IPR036259">
    <property type="entry name" value="MFS_trans_sf"/>
</dbReference>
<evidence type="ECO:0000256" key="6">
    <source>
        <dbReference type="SAM" id="Phobius"/>
    </source>
</evidence>
<feature type="transmembrane region" description="Helical" evidence="6">
    <location>
        <begin position="352"/>
        <end position="370"/>
    </location>
</feature>
<keyword evidence="5 6" id="KW-0472">Membrane</keyword>
<feature type="transmembrane region" description="Helical" evidence="6">
    <location>
        <begin position="312"/>
        <end position="331"/>
    </location>
</feature>
<dbReference type="SUPFAM" id="SSF103473">
    <property type="entry name" value="MFS general substrate transporter"/>
    <property type="match status" value="1"/>
</dbReference>
<keyword evidence="3 6" id="KW-0812">Transmembrane</keyword>
<keyword evidence="2" id="KW-1003">Cell membrane</keyword>
<feature type="transmembrane region" description="Helical" evidence="6">
    <location>
        <begin position="52"/>
        <end position="71"/>
    </location>
</feature>
<comment type="subcellular location">
    <subcellularLocation>
        <location evidence="1">Cell membrane</location>
        <topology evidence="1">Multi-pass membrane protein</topology>
    </subcellularLocation>
</comment>
<dbReference type="GO" id="GO:0022857">
    <property type="term" value="F:transmembrane transporter activity"/>
    <property type="evidence" value="ECO:0007669"/>
    <property type="project" value="InterPro"/>
</dbReference>
<evidence type="ECO:0000256" key="5">
    <source>
        <dbReference type="ARBA" id="ARBA00023136"/>
    </source>
</evidence>
<evidence type="ECO:0000313" key="8">
    <source>
        <dbReference type="EMBL" id="QHS46673.1"/>
    </source>
</evidence>
<feature type="transmembrane region" description="Helical" evidence="6">
    <location>
        <begin position="83"/>
        <end position="102"/>
    </location>
</feature>
<feature type="transmembrane region" description="Helical" evidence="6">
    <location>
        <begin position="222"/>
        <end position="241"/>
    </location>
</feature>
<sequence length="402" mass="45053">MSDQARGIIWNDTPFRVLFAGSFFCALAGKIYELTMPLLIYHVSRSAELMGWVRAVELLPYILLGAFIGVWVDRVDRKRWTQWMLLGQMMSLIIAWFALSFLSQPLFVLFPCAFFMMLFNFGYMNARMGILKTILHTSQQKKAASAMSSLTSLLQALGPLISGALLLFSHYNETLIFIAIIIFIAWCLHGKLGYPSQTRNTQGTILQSVKYGLSILCGNTRLLYMSLAVSLFNMCAMVFYIQSLYFVQAHLKLSTFHVGLMVSLGGIGGVIGAVVVNKLRNLLGMGYAFSVSILVQSFSYLMIFFVQSELMFIFSFVWAGFFEAVIGVLVYSLRQESVLAQDLGKVMGITGVLFKLAAPFGLVLSGYSFSDASVRYLLFFCFIIQLLTSSLLVMQRQIRSCK</sequence>
<accession>A0A6P1UWE2</accession>
<evidence type="ECO:0000256" key="4">
    <source>
        <dbReference type="ARBA" id="ARBA00022989"/>
    </source>
</evidence>
<feature type="transmembrane region" description="Helical" evidence="6">
    <location>
        <begin position="287"/>
        <end position="306"/>
    </location>
</feature>
<name>A0A6P1UWE2_9ENTR</name>
<proteinExistence type="predicted"/>
<evidence type="ECO:0000256" key="2">
    <source>
        <dbReference type="ARBA" id="ARBA00022475"/>
    </source>
</evidence>
<dbReference type="InterPro" id="IPR020846">
    <property type="entry name" value="MFS_dom"/>
</dbReference>
<dbReference type="EMBL" id="CP048108">
    <property type="protein sequence ID" value="QHS46673.1"/>
    <property type="molecule type" value="Genomic_DNA"/>
</dbReference>
<organism evidence="8 9">
    <name type="scientific">Klebsiella michiganensis</name>
    <dbReference type="NCBI Taxonomy" id="1134687"/>
    <lineage>
        <taxon>Bacteria</taxon>
        <taxon>Pseudomonadati</taxon>
        <taxon>Pseudomonadota</taxon>
        <taxon>Gammaproteobacteria</taxon>
        <taxon>Enterobacterales</taxon>
        <taxon>Enterobacteriaceae</taxon>
        <taxon>Klebsiella/Raoultella group</taxon>
        <taxon>Klebsiella</taxon>
    </lineage>
</organism>
<feature type="transmembrane region" description="Helical" evidence="6">
    <location>
        <begin position="174"/>
        <end position="194"/>
    </location>
</feature>
<dbReference type="Pfam" id="PF07690">
    <property type="entry name" value="MFS_1"/>
    <property type="match status" value="1"/>
</dbReference>
<feature type="transmembrane region" description="Helical" evidence="6">
    <location>
        <begin position="376"/>
        <end position="394"/>
    </location>
</feature>
<dbReference type="PROSITE" id="PS50850">
    <property type="entry name" value="MFS"/>
    <property type="match status" value="1"/>
</dbReference>
<feature type="transmembrane region" description="Helical" evidence="6">
    <location>
        <begin position="108"/>
        <end position="126"/>
    </location>
</feature>
<feature type="transmembrane region" description="Helical" evidence="6">
    <location>
        <begin position="147"/>
        <end position="168"/>
    </location>
</feature>
<keyword evidence="4 6" id="KW-1133">Transmembrane helix</keyword>
<feature type="domain" description="Major facilitator superfamily (MFS) profile" evidence="7">
    <location>
        <begin position="221"/>
        <end position="402"/>
    </location>
</feature>
<dbReference type="Proteomes" id="UP000464389">
    <property type="component" value="Chromosome"/>
</dbReference>
<reference evidence="8 9" key="1">
    <citation type="submission" date="2020-01" db="EMBL/GenBank/DDBJ databases">
        <title>Bactrocera dorsalis gut bacteria genome.</title>
        <authorList>
            <person name="Zhang H."/>
            <person name="Cai Z."/>
        </authorList>
    </citation>
    <scope>NUCLEOTIDE SEQUENCE [LARGE SCALE GENOMIC DNA]</scope>
    <source>
        <strain evidence="8 9">BD177</strain>
    </source>
</reference>
<dbReference type="Gene3D" id="1.20.1250.20">
    <property type="entry name" value="MFS general substrate transporter like domains"/>
    <property type="match status" value="1"/>
</dbReference>
<gene>
    <name evidence="8" type="ORF">GW952_14230</name>
</gene>
<feature type="transmembrane region" description="Helical" evidence="6">
    <location>
        <begin position="15"/>
        <end position="32"/>
    </location>
</feature>
<evidence type="ECO:0000256" key="3">
    <source>
        <dbReference type="ARBA" id="ARBA00022692"/>
    </source>
</evidence>
<dbReference type="CDD" id="cd06173">
    <property type="entry name" value="MFS_MefA_like"/>
    <property type="match status" value="1"/>
</dbReference>
<evidence type="ECO:0000256" key="1">
    <source>
        <dbReference type="ARBA" id="ARBA00004651"/>
    </source>
</evidence>
<dbReference type="PANTHER" id="PTHR23513">
    <property type="entry name" value="INTEGRAL MEMBRANE EFFLUX PROTEIN-RELATED"/>
    <property type="match status" value="1"/>
</dbReference>
<feature type="transmembrane region" description="Helical" evidence="6">
    <location>
        <begin position="253"/>
        <end position="275"/>
    </location>
</feature>
<evidence type="ECO:0000259" key="7">
    <source>
        <dbReference type="PROSITE" id="PS50850"/>
    </source>
</evidence>
<evidence type="ECO:0000313" key="9">
    <source>
        <dbReference type="Proteomes" id="UP000464389"/>
    </source>
</evidence>
<dbReference type="RefSeq" id="WP_160741733.1">
    <property type="nucleotide sequence ID" value="NZ_CP048108.1"/>
</dbReference>
<dbReference type="InterPro" id="IPR011701">
    <property type="entry name" value="MFS"/>
</dbReference>
<protein>
    <submittedName>
        <fullName evidence="8">MFS transporter</fullName>
    </submittedName>
</protein>
<dbReference type="GO" id="GO:0005886">
    <property type="term" value="C:plasma membrane"/>
    <property type="evidence" value="ECO:0007669"/>
    <property type="project" value="UniProtKB-SubCell"/>
</dbReference>
<dbReference type="PANTHER" id="PTHR23513:SF6">
    <property type="entry name" value="MAJOR FACILITATOR SUPERFAMILY ASSOCIATED DOMAIN-CONTAINING PROTEIN"/>
    <property type="match status" value="1"/>
</dbReference>